<comment type="caution">
    <text evidence="2">The sequence shown here is derived from an EMBL/GenBank/DDBJ whole genome shotgun (WGS) entry which is preliminary data.</text>
</comment>
<dbReference type="PANTHER" id="PTHR37187">
    <property type="entry name" value="EXPRESSED PROTEIN"/>
    <property type="match status" value="1"/>
</dbReference>
<feature type="compositionally biased region" description="Basic residues" evidence="1">
    <location>
        <begin position="1"/>
        <end position="12"/>
    </location>
</feature>
<organism evidence="2 3">
    <name type="scientific">Striga asiatica</name>
    <name type="common">Asiatic witchweed</name>
    <name type="synonym">Buchnera asiatica</name>
    <dbReference type="NCBI Taxonomy" id="4170"/>
    <lineage>
        <taxon>Eukaryota</taxon>
        <taxon>Viridiplantae</taxon>
        <taxon>Streptophyta</taxon>
        <taxon>Embryophyta</taxon>
        <taxon>Tracheophyta</taxon>
        <taxon>Spermatophyta</taxon>
        <taxon>Magnoliopsida</taxon>
        <taxon>eudicotyledons</taxon>
        <taxon>Gunneridae</taxon>
        <taxon>Pentapetalae</taxon>
        <taxon>asterids</taxon>
        <taxon>lamiids</taxon>
        <taxon>Lamiales</taxon>
        <taxon>Orobanchaceae</taxon>
        <taxon>Buchnereae</taxon>
        <taxon>Striga</taxon>
    </lineage>
</organism>
<name>A0A5A7NW75_STRAF</name>
<sequence length="251" mass="27292">MPKGSKKRKSAKKKMDIQSDSARPVGEEDVVKHNEERDNDVSEVSSPASQDHHNPSTEVKLEEIQKKANEKPVQIEREFKIGHDEIETGKSHSGGSSTSSGSSSDDEGHGNNNGLAAEDDSSLVSDSAEPLSGKKTENIQSVNVEEVKIIPSVHSEKVQQLDDQVKVASVEDKIGASLIDQSIEKISTDFPLNVLIDTAAKESGNEKGSAVTQVLCLLPLFHLQCKRHHGKVVVDCLKCFQGLEDKFKKGM</sequence>
<dbReference type="Proteomes" id="UP000325081">
    <property type="component" value="Unassembled WGS sequence"/>
</dbReference>
<feature type="compositionally biased region" description="Low complexity" evidence="1">
    <location>
        <begin position="91"/>
        <end position="103"/>
    </location>
</feature>
<keyword evidence="3" id="KW-1185">Reference proteome</keyword>
<proteinExistence type="predicted"/>
<evidence type="ECO:0000313" key="3">
    <source>
        <dbReference type="Proteomes" id="UP000325081"/>
    </source>
</evidence>
<accession>A0A5A7NW75</accession>
<feature type="region of interest" description="Disordered" evidence="1">
    <location>
        <begin position="1"/>
        <end position="137"/>
    </location>
</feature>
<feature type="compositionally biased region" description="Basic and acidic residues" evidence="1">
    <location>
        <begin position="25"/>
        <end position="40"/>
    </location>
</feature>
<evidence type="ECO:0000313" key="2">
    <source>
        <dbReference type="EMBL" id="GER24561.1"/>
    </source>
</evidence>
<feature type="compositionally biased region" description="Basic and acidic residues" evidence="1">
    <location>
        <begin position="50"/>
        <end position="90"/>
    </location>
</feature>
<gene>
    <name evidence="2" type="ORF">STAS_00093</name>
</gene>
<dbReference type="AlphaFoldDB" id="A0A5A7NW75"/>
<dbReference type="EMBL" id="BKCP01000001">
    <property type="protein sequence ID" value="GER24561.1"/>
    <property type="molecule type" value="Genomic_DNA"/>
</dbReference>
<protein>
    <submittedName>
        <fullName evidence="2">Hydroxyproline-rich glycoprotein family protein</fullName>
    </submittedName>
</protein>
<reference evidence="3" key="1">
    <citation type="journal article" date="2019" name="Curr. Biol.">
        <title>Genome Sequence of Striga asiatica Provides Insight into the Evolution of Plant Parasitism.</title>
        <authorList>
            <person name="Yoshida S."/>
            <person name="Kim S."/>
            <person name="Wafula E.K."/>
            <person name="Tanskanen J."/>
            <person name="Kim Y.M."/>
            <person name="Honaas L."/>
            <person name="Yang Z."/>
            <person name="Spallek T."/>
            <person name="Conn C.E."/>
            <person name="Ichihashi Y."/>
            <person name="Cheong K."/>
            <person name="Cui S."/>
            <person name="Der J.P."/>
            <person name="Gundlach H."/>
            <person name="Jiao Y."/>
            <person name="Hori C."/>
            <person name="Ishida J.K."/>
            <person name="Kasahara H."/>
            <person name="Kiba T."/>
            <person name="Kim M.S."/>
            <person name="Koo N."/>
            <person name="Laohavisit A."/>
            <person name="Lee Y.H."/>
            <person name="Lumba S."/>
            <person name="McCourt P."/>
            <person name="Mortimer J.C."/>
            <person name="Mutuku J.M."/>
            <person name="Nomura T."/>
            <person name="Sasaki-Sekimoto Y."/>
            <person name="Seto Y."/>
            <person name="Wang Y."/>
            <person name="Wakatake T."/>
            <person name="Sakakibara H."/>
            <person name="Demura T."/>
            <person name="Yamaguchi S."/>
            <person name="Yoneyama K."/>
            <person name="Manabe R.I."/>
            <person name="Nelson D.C."/>
            <person name="Schulman A.H."/>
            <person name="Timko M.P."/>
            <person name="dePamphilis C.W."/>
            <person name="Choi D."/>
            <person name="Shirasu K."/>
        </authorList>
    </citation>
    <scope>NUCLEOTIDE SEQUENCE [LARGE SCALE GENOMIC DNA]</scope>
    <source>
        <strain evidence="3">cv. UVA1</strain>
    </source>
</reference>
<evidence type="ECO:0000256" key="1">
    <source>
        <dbReference type="SAM" id="MobiDB-lite"/>
    </source>
</evidence>
<dbReference type="PANTHER" id="PTHR37187:SF7">
    <property type="entry name" value="EXPRESSED PROTEIN"/>
    <property type="match status" value="1"/>
</dbReference>